<dbReference type="SMART" id="SM00631">
    <property type="entry name" value="Zn_pept"/>
    <property type="match status" value="1"/>
</dbReference>
<dbReference type="Proteomes" id="UP000261082">
    <property type="component" value="Unassembled WGS sequence"/>
</dbReference>
<dbReference type="GO" id="GO:0004181">
    <property type="term" value="F:metallocarboxypeptidase activity"/>
    <property type="evidence" value="ECO:0007669"/>
    <property type="project" value="InterPro"/>
</dbReference>
<protein>
    <submittedName>
        <fullName evidence="11">T9SS C-terminal target domain-containing protein</fullName>
    </submittedName>
</protein>
<dbReference type="AlphaFoldDB" id="A0A3E1Q6T2"/>
<dbReference type="SUPFAM" id="SSF53187">
    <property type="entry name" value="Zn-dependent exopeptidases"/>
    <property type="match status" value="1"/>
</dbReference>
<dbReference type="PROSITE" id="PS52035">
    <property type="entry name" value="PEPTIDASE_M14"/>
    <property type="match status" value="1"/>
</dbReference>
<dbReference type="PANTHER" id="PTHR11705">
    <property type="entry name" value="PROTEASE FAMILY M14 CARBOXYPEPTIDASE A,B"/>
    <property type="match status" value="1"/>
</dbReference>
<dbReference type="RefSeq" id="WP_117159792.1">
    <property type="nucleotide sequence ID" value="NZ_QVID01000002.1"/>
</dbReference>
<evidence type="ECO:0000256" key="9">
    <source>
        <dbReference type="SAM" id="SignalP"/>
    </source>
</evidence>
<dbReference type="InterPro" id="IPR026444">
    <property type="entry name" value="Secre_tail"/>
</dbReference>
<keyword evidence="3" id="KW-0645">Protease</keyword>
<organism evidence="11 12">
    <name type="scientific">Marixanthomonas ophiurae</name>
    <dbReference type="NCBI Taxonomy" id="387659"/>
    <lineage>
        <taxon>Bacteria</taxon>
        <taxon>Pseudomonadati</taxon>
        <taxon>Bacteroidota</taxon>
        <taxon>Flavobacteriia</taxon>
        <taxon>Flavobacteriales</taxon>
        <taxon>Flavobacteriaceae</taxon>
        <taxon>Marixanthomonas</taxon>
    </lineage>
</organism>
<dbReference type="InterPro" id="IPR033810">
    <property type="entry name" value="Carboxypeptidase_T"/>
</dbReference>
<evidence type="ECO:0000256" key="2">
    <source>
        <dbReference type="ARBA" id="ARBA00005988"/>
    </source>
</evidence>
<comment type="similarity">
    <text evidence="2 8">Belongs to the peptidase M14 family.</text>
</comment>
<evidence type="ECO:0000256" key="5">
    <source>
        <dbReference type="ARBA" id="ARBA00022801"/>
    </source>
</evidence>
<evidence type="ECO:0000256" key="3">
    <source>
        <dbReference type="ARBA" id="ARBA00022670"/>
    </source>
</evidence>
<feature type="chain" id="PRO_5017559965" evidence="9">
    <location>
        <begin position="19"/>
        <end position="797"/>
    </location>
</feature>
<feature type="domain" description="Peptidase M14" evidence="10">
    <location>
        <begin position="124"/>
        <end position="436"/>
    </location>
</feature>
<dbReference type="PANTHER" id="PTHR11705:SF143">
    <property type="entry name" value="SLL0236 PROTEIN"/>
    <property type="match status" value="1"/>
</dbReference>
<keyword evidence="12" id="KW-1185">Reference proteome</keyword>
<dbReference type="OrthoDB" id="9808753at2"/>
<keyword evidence="6" id="KW-0862">Zinc</keyword>
<comment type="cofactor">
    <cofactor evidence="1">
        <name>Zn(2+)</name>
        <dbReference type="ChEBI" id="CHEBI:29105"/>
    </cofactor>
</comment>
<evidence type="ECO:0000256" key="4">
    <source>
        <dbReference type="ARBA" id="ARBA00022729"/>
    </source>
</evidence>
<evidence type="ECO:0000259" key="10">
    <source>
        <dbReference type="PROSITE" id="PS52035"/>
    </source>
</evidence>
<dbReference type="EMBL" id="QVID01000002">
    <property type="protein sequence ID" value="RFN57843.1"/>
    <property type="molecule type" value="Genomic_DNA"/>
</dbReference>
<evidence type="ECO:0000256" key="8">
    <source>
        <dbReference type="PROSITE-ProRule" id="PRU01379"/>
    </source>
</evidence>
<evidence type="ECO:0000256" key="1">
    <source>
        <dbReference type="ARBA" id="ARBA00001947"/>
    </source>
</evidence>
<dbReference type="GO" id="GO:0005615">
    <property type="term" value="C:extracellular space"/>
    <property type="evidence" value="ECO:0007669"/>
    <property type="project" value="TreeGrafter"/>
</dbReference>
<accession>A0A3E1Q6T2</accession>
<comment type="caution">
    <text evidence="11">The sequence shown here is derived from an EMBL/GenBank/DDBJ whole genome shotgun (WGS) entry which is preliminary data.</text>
</comment>
<sequence length="797" mass="88360">MKKTILLILLLTSSFLFSQEVQEKYQRAKIHYNSSDDLSRLASLGVPVEHGTRKKGHFIISDYSVSEIETARNAGFNVDILIEDSKEYFLQRNRLQEPVVNPSCDTASEDYETPANFNLGSMGGYLTYQELLDELDAMRAQYPDLITSKENISNFLTEGTPDNSTTPSIGGNGIKWVKISDNPENTSEDEPQILYTAIHHAREPLSLSQLVFYMWYLLENYDSDPEVQSIVNNTELYFVPVINPDGYLYNEKTDPNGGGFWRKNRKNSYGTDLNRNYEYYINGDPNNGIWGGEGASANTSDPTYHGPAPFSEVETQAIKWFVENHNFVMAFNNHTSGDLLLYPYGYTDNAPTPENDLFVGISEELVSRNGFNNILSSELYPAAGDSDDFMYGTVGTHDKVYAMTPEIGPEFWPPSNQIEPLVKTMMYLNITSAKMVNNFAEVTNTAPAFTGNSTSNNATFSIKRLGINGNGDFTVNLNPVSANIISVGSPLSFNGLSLLDEDTGSIQYSLSTDVEPGDEIAYELVVNNGSYDTTTLITKKFGALEAVFEDPGESVTTNFNNNGWGISTSTFVSAPSSITDSPNGNYQDNANKTITLKNAIDLTNAIGANVTFNAKWEIENNWDYTQFEVSTDNGVTWTPQCGKYTNNGSSNSGQPTGEPLYDGEQSDWILEEIDLSDYLGESILVRFQFESDGGVRGDGFYFDDLTINIVDDSGLSVSNISENQFNIYPNPVDDLLNIDTALSSYTAELFTIQGQRVFVSEINTGPQTIDYSKYASGIYLLKLTSNEVSQTFKIVKQ</sequence>
<dbReference type="Pfam" id="PF20773">
    <property type="entry name" value="InhA-like_MAM"/>
    <property type="match status" value="1"/>
</dbReference>
<reference evidence="11 12" key="1">
    <citation type="journal article" date="2007" name="Int. J. Syst. Evol. Microbiol.">
        <title>Marixanthomonas ophiurae gen. nov., sp. nov., a marine bacterium of the family Flavobacteriaceae isolated from a deep-sea brittle star.</title>
        <authorList>
            <person name="Romanenko L.A."/>
            <person name="Uchino M."/>
            <person name="Frolova G.M."/>
            <person name="Mikhailov V.V."/>
        </authorList>
    </citation>
    <scope>NUCLEOTIDE SEQUENCE [LARGE SCALE GENOMIC DNA]</scope>
    <source>
        <strain evidence="11 12">KMM 3046</strain>
    </source>
</reference>
<dbReference type="Gene3D" id="3.40.630.10">
    <property type="entry name" value="Zn peptidases"/>
    <property type="match status" value="1"/>
</dbReference>
<dbReference type="InterPro" id="IPR000834">
    <property type="entry name" value="Peptidase_M14"/>
</dbReference>
<feature type="active site" description="Proton donor/acceptor" evidence="8">
    <location>
        <position position="406"/>
    </location>
</feature>
<dbReference type="CDD" id="cd03859">
    <property type="entry name" value="M14_CPT"/>
    <property type="match status" value="1"/>
</dbReference>
<proteinExistence type="inferred from homology"/>
<keyword evidence="7" id="KW-0482">Metalloprotease</keyword>
<dbReference type="GO" id="GO:0008270">
    <property type="term" value="F:zinc ion binding"/>
    <property type="evidence" value="ECO:0007669"/>
    <property type="project" value="InterPro"/>
</dbReference>
<dbReference type="NCBIfam" id="TIGR04183">
    <property type="entry name" value="Por_Secre_tail"/>
    <property type="match status" value="1"/>
</dbReference>
<keyword evidence="4 9" id="KW-0732">Signal</keyword>
<gene>
    <name evidence="11" type="ORF">DZ858_11395</name>
</gene>
<evidence type="ECO:0000313" key="11">
    <source>
        <dbReference type="EMBL" id="RFN57843.1"/>
    </source>
</evidence>
<evidence type="ECO:0000256" key="6">
    <source>
        <dbReference type="ARBA" id="ARBA00022833"/>
    </source>
</evidence>
<feature type="signal peptide" evidence="9">
    <location>
        <begin position="1"/>
        <end position="18"/>
    </location>
</feature>
<evidence type="ECO:0000256" key="7">
    <source>
        <dbReference type="ARBA" id="ARBA00023049"/>
    </source>
</evidence>
<dbReference type="Pfam" id="PF18962">
    <property type="entry name" value="Por_Secre_tail"/>
    <property type="match status" value="1"/>
</dbReference>
<keyword evidence="5" id="KW-0378">Hydrolase</keyword>
<dbReference type="Pfam" id="PF00246">
    <property type="entry name" value="Peptidase_M14"/>
    <property type="match status" value="1"/>
</dbReference>
<evidence type="ECO:0000313" key="12">
    <source>
        <dbReference type="Proteomes" id="UP000261082"/>
    </source>
</evidence>
<name>A0A3E1Q6T2_9FLAO</name>
<dbReference type="GO" id="GO:0006508">
    <property type="term" value="P:proteolysis"/>
    <property type="evidence" value="ECO:0007669"/>
    <property type="project" value="UniProtKB-KW"/>
</dbReference>